<dbReference type="InterPro" id="IPR000477">
    <property type="entry name" value="RT_dom"/>
</dbReference>
<evidence type="ECO:0000313" key="18">
    <source>
        <dbReference type="EMBL" id="PRP83468.1"/>
    </source>
</evidence>
<dbReference type="FunCoup" id="A0A2P6NHN6">
    <property type="interactions" value="10"/>
</dbReference>
<dbReference type="InterPro" id="IPR043128">
    <property type="entry name" value="Rev_trsase/Diguanyl_cyclase"/>
</dbReference>
<dbReference type="GO" id="GO:0046872">
    <property type="term" value="F:metal ion binding"/>
    <property type="evidence" value="ECO:0007669"/>
    <property type="project" value="UniProtKB-KW"/>
</dbReference>
<dbReference type="InParanoid" id="A0A2P6NHN6"/>
<protein>
    <submittedName>
        <fullName evidence="18">Retrotransposon nucleocapsid protein</fullName>
    </submittedName>
</protein>
<evidence type="ECO:0000256" key="5">
    <source>
        <dbReference type="ARBA" id="ARBA00022723"/>
    </source>
</evidence>
<evidence type="ECO:0000313" key="19">
    <source>
        <dbReference type="Proteomes" id="UP000241769"/>
    </source>
</evidence>
<dbReference type="Gene3D" id="3.30.420.10">
    <property type="entry name" value="Ribonuclease H-like superfamily/Ribonuclease H"/>
    <property type="match status" value="1"/>
</dbReference>
<dbReference type="InterPro" id="IPR023780">
    <property type="entry name" value="Chromo_domain"/>
</dbReference>
<name>A0A2P6NHN6_9EUKA</name>
<dbReference type="InterPro" id="IPR043502">
    <property type="entry name" value="DNA/RNA_pol_sf"/>
</dbReference>
<dbReference type="CDD" id="cd01647">
    <property type="entry name" value="RT_LTR"/>
    <property type="match status" value="1"/>
</dbReference>
<dbReference type="GO" id="GO:0003964">
    <property type="term" value="F:RNA-directed DNA polymerase activity"/>
    <property type="evidence" value="ECO:0007669"/>
    <property type="project" value="UniProtKB-KW"/>
</dbReference>
<dbReference type="AlphaFoldDB" id="A0A2P6NHN6"/>
<dbReference type="Pfam" id="PF24626">
    <property type="entry name" value="SH3_Tf2-1"/>
    <property type="match status" value="1"/>
</dbReference>
<evidence type="ECO:0000259" key="17">
    <source>
        <dbReference type="PROSITE" id="PS50994"/>
    </source>
</evidence>
<dbReference type="PANTHER" id="PTHR37984">
    <property type="entry name" value="PROTEIN CBG26694"/>
    <property type="match status" value="1"/>
</dbReference>
<dbReference type="Proteomes" id="UP000241769">
    <property type="component" value="Unassembled WGS sequence"/>
</dbReference>
<evidence type="ECO:0000256" key="9">
    <source>
        <dbReference type="ARBA" id="ARBA00022842"/>
    </source>
</evidence>
<dbReference type="Pfam" id="PF00078">
    <property type="entry name" value="RVT_1"/>
    <property type="match status" value="1"/>
</dbReference>
<evidence type="ECO:0000256" key="6">
    <source>
        <dbReference type="ARBA" id="ARBA00022750"/>
    </source>
</evidence>
<evidence type="ECO:0000256" key="8">
    <source>
        <dbReference type="ARBA" id="ARBA00022801"/>
    </source>
</evidence>
<dbReference type="InterPro" id="IPR056924">
    <property type="entry name" value="SH3_Tf2-1"/>
</dbReference>
<feature type="domain" description="Integrase catalytic" evidence="17">
    <location>
        <begin position="533"/>
        <end position="697"/>
    </location>
</feature>
<dbReference type="InterPro" id="IPR012337">
    <property type="entry name" value="RNaseH-like_sf"/>
</dbReference>
<dbReference type="GO" id="GO:0004519">
    <property type="term" value="F:endonuclease activity"/>
    <property type="evidence" value="ECO:0007669"/>
    <property type="project" value="UniProtKB-KW"/>
</dbReference>
<evidence type="ECO:0000256" key="1">
    <source>
        <dbReference type="ARBA" id="ARBA00022670"/>
    </source>
</evidence>
<dbReference type="Gene3D" id="1.10.340.70">
    <property type="match status" value="1"/>
</dbReference>
<evidence type="ECO:0000256" key="3">
    <source>
        <dbReference type="ARBA" id="ARBA00022695"/>
    </source>
</evidence>
<dbReference type="PANTHER" id="PTHR37984:SF5">
    <property type="entry name" value="PROTEIN NYNRIN-LIKE"/>
    <property type="match status" value="1"/>
</dbReference>
<evidence type="ECO:0000256" key="10">
    <source>
        <dbReference type="ARBA" id="ARBA00022908"/>
    </source>
</evidence>
<gene>
    <name evidence="18" type="ORF">PROFUN_04342</name>
</gene>
<keyword evidence="11" id="KW-0695">RNA-directed DNA polymerase</keyword>
<dbReference type="Pfam" id="PF17917">
    <property type="entry name" value="RT_RNaseH"/>
    <property type="match status" value="1"/>
</dbReference>
<dbReference type="GO" id="GO:0003677">
    <property type="term" value="F:DNA binding"/>
    <property type="evidence" value="ECO:0007669"/>
    <property type="project" value="UniProtKB-KW"/>
</dbReference>
<evidence type="ECO:0000256" key="12">
    <source>
        <dbReference type="ARBA" id="ARBA00022932"/>
    </source>
</evidence>
<dbReference type="GO" id="GO:0006508">
    <property type="term" value="P:proteolysis"/>
    <property type="evidence" value="ECO:0007669"/>
    <property type="project" value="UniProtKB-KW"/>
</dbReference>
<evidence type="ECO:0000256" key="15">
    <source>
        <dbReference type="SAM" id="MobiDB-lite"/>
    </source>
</evidence>
<dbReference type="Gene3D" id="2.40.50.40">
    <property type="match status" value="1"/>
</dbReference>
<dbReference type="SUPFAM" id="SSF54160">
    <property type="entry name" value="Chromo domain-like"/>
    <property type="match status" value="1"/>
</dbReference>
<dbReference type="GO" id="GO:0003887">
    <property type="term" value="F:DNA-directed DNA polymerase activity"/>
    <property type="evidence" value="ECO:0007669"/>
    <property type="project" value="UniProtKB-KW"/>
</dbReference>
<organism evidence="18 19">
    <name type="scientific">Planoprotostelium fungivorum</name>
    <dbReference type="NCBI Taxonomy" id="1890364"/>
    <lineage>
        <taxon>Eukaryota</taxon>
        <taxon>Amoebozoa</taxon>
        <taxon>Evosea</taxon>
        <taxon>Variosea</taxon>
        <taxon>Cavosteliida</taxon>
        <taxon>Cavosteliaceae</taxon>
        <taxon>Planoprotostelium</taxon>
    </lineage>
</organism>
<dbReference type="InterPro" id="IPR016197">
    <property type="entry name" value="Chromo-like_dom_sf"/>
</dbReference>
<dbReference type="PROSITE" id="PS50994">
    <property type="entry name" value="INTEGRASE"/>
    <property type="match status" value="1"/>
</dbReference>
<dbReference type="CDD" id="cd09274">
    <property type="entry name" value="RNase_HI_RT_Ty3"/>
    <property type="match status" value="1"/>
</dbReference>
<dbReference type="GO" id="GO:0015074">
    <property type="term" value="P:DNA integration"/>
    <property type="evidence" value="ECO:0007669"/>
    <property type="project" value="UniProtKB-KW"/>
</dbReference>
<evidence type="ECO:0000256" key="7">
    <source>
        <dbReference type="ARBA" id="ARBA00022759"/>
    </source>
</evidence>
<keyword evidence="1" id="KW-0645">Protease</keyword>
<keyword evidence="7" id="KW-0255">Endonuclease</keyword>
<keyword evidence="13" id="KW-0238">DNA-binding</keyword>
<feature type="compositionally biased region" description="Basic and acidic residues" evidence="15">
    <location>
        <begin position="892"/>
        <end position="901"/>
    </location>
</feature>
<evidence type="ECO:0000256" key="2">
    <source>
        <dbReference type="ARBA" id="ARBA00022679"/>
    </source>
</evidence>
<dbReference type="CDD" id="cd00024">
    <property type="entry name" value="CD_CSD"/>
    <property type="match status" value="1"/>
</dbReference>
<comment type="caution">
    <text evidence="18">The sequence shown here is derived from an EMBL/GenBank/DDBJ whole genome shotgun (WGS) entry which is preliminary data.</text>
</comment>
<evidence type="ECO:0000256" key="4">
    <source>
        <dbReference type="ARBA" id="ARBA00022722"/>
    </source>
</evidence>
<dbReference type="InterPro" id="IPR001584">
    <property type="entry name" value="Integrase_cat-core"/>
</dbReference>
<keyword evidence="5" id="KW-0479">Metal-binding</keyword>
<reference evidence="18 19" key="1">
    <citation type="journal article" date="2018" name="Genome Biol. Evol.">
        <title>Multiple Roots of Fruiting Body Formation in Amoebozoa.</title>
        <authorList>
            <person name="Hillmann F."/>
            <person name="Forbes G."/>
            <person name="Novohradska S."/>
            <person name="Ferling I."/>
            <person name="Riege K."/>
            <person name="Groth M."/>
            <person name="Westermann M."/>
            <person name="Marz M."/>
            <person name="Spaller T."/>
            <person name="Winckler T."/>
            <person name="Schaap P."/>
            <person name="Glockner G."/>
        </authorList>
    </citation>
    <scope>NUCLEOTIDE SEQUENCE [LARGE SCALE GENOMIC DNA]</scope>
    <source>
        <strain evidence="18 19">Jena</strain>
    </source>
</reference>
<evidence type="ECO:0000256" key="14">
    <source>
        <dbReference type="ARBA" id="ARBA00023172"/>
    </source>
</evidence>
<evidence type="ECO:0000256" key="13">
    <source>
        <dbReference type="ARBA" id="ARBA00023125"/>
    </source>
</evidence>
<feature type="compositionally biased region" description="Basic residues" evidence="15">
    <location>
        <begin position="902"/>
        <end position="911"/>
    </location>
</feature>
<dbReference type="Gene3D" id="3.30.70.270">
    <property type="match status" value="1"/>
</dbReference>
<dbReference type="Pfam" id="PF00385">
    <property type="entry name" value="Chromo"/>
    <property type="match status" value="1"/>
</dbReference>
<dbReference type="FunFam" id="1.10.340.70:FF:000001">
    <property type="entry name" value="Retrovirus-related Pol polyprotein from transposon gypsy-like Protein"/>
    <property type="match status" value="1"/>
</dbReference>
<sequence>ELKLVHDYIGTMVSRGLIRPSTSPCGAPILFARKKDGSLRLCVDYRKLNDITVKNVYPLPLIPQLLDRLGSAKIFTKLDLKDAYWLICIREGDEWKTAFRTRYGLFEYLVMPFGLSNAPGNFQAQKKLFCNLKKCQFHTTRVEFLGYDISPLGLHMCPDRIKSIQDWKPPTNVKETQSFLGFCNFYRNFIPYYSTLSSPLSNLTRKTVAWEWGTVQQKAFDDLKAAFASADVVCHFDNTLDLVLETDASDFAISGILSQTHSDGLRPISFYSRKMKEAELNYDTHDKELLAIVECLKAWRHWILGVSTPLTIYTDHENLRWFSSKQHLNRRQIRWSQFLADFNYKLIHRPGKSNVKADLLSRRAQDALDMGDKLSQNQCLLHPELFAAAIIEEEPSLNLKFEESVAELSSKDPFFVSTVEWLKADDTRPSLPAGCGRLLDAKHSEDKDKGFQTEKKLLFYNELLYIPVPLRVTVLQTRHDTPLAGHFGVNKTHELIKRDYWWPKLLRDVEEFVKTCSICQRTKVARQKPAGKLNPLPVPSSQWTSVTMDFIVELPECQGYDAIMVVVDRFTKMAHFTACTTGITSEQTALLFIDRVVRYHGIPEQIISDRGVQFSSQFWSHFWKVLKLTPVLSTLYHPETDGQSERTNSVLNQYMRAFCDYHQDNWYILLATGEFAYNNTKHSSIQCTPFFANTGLNPRFTEAASKSISDNPNELAERLQDAESFARSQLQFAREEIKKYADRHRTADTKYKPGDQVLLSSENIKTTRPKVKWSDKRLGPYTVIKEVYPNSDSYKLKLPDGMKIHPVFHTSLLTPYYANSFNGREDPPPQPVMIENNKEYIVERIVDSRQRGRKHKYTEYLVKWQGYDLDPKNNEDWITDTGHCKDALKDYLRHSKSTQEKTRKRNKTLHH</sequence>
<dbReference type="SUPFAM" id="SSF56672">
    <property type="entry name" value="DNA/RNA polymerases"/>
    <property type="match status" value="1"/>
</dbReference>
<dbReference type="STRING" id="1890364.A0A2P6NHN6"/>
<dbReference type="Gene3D" id="3.10.10.10">
    <property type="entry name" value="HIV Type 1 Reverse Transcriptase, subunit A, domain 1"/>
    <property type="match status" value="1"/>
</dbReference>
<dbReference type="InterPro" id="IPR036397">
    <property type="entry name" value="RNaseH_sf"/>
</dbReference>
<evidence type="ECO:0000256" key="11">
    <source>
        <dbReference type="ARBA" id="ARBA00022918"/>
    </source>
</evidence>
<feature type="region of interest" description="Disordered" evidence="15">
    <location>
        <begin position="892"/>
        <end position="911"/>
    </location>
</feature>
<dbReference type="InterPro" id="IPR041373">
    <property type="entry name" value="RT_RNaseH"/>
</dbReference>
<feature type="non-terminal residue" evidence="18">
    <location>
        <position position="1"/>
    </location>
</feature>
<feature type="domain" description="Chromo" evidence="16">
    <location>
        <begin position="840"/>
        <end position="903"/>
    </location>
</feature>
<accession>A0A2P6NHN6</accession>
<dbReference type="GO" id="GO:0004190">
    <property type="term" value="F:aspartic-type endopeptidase activity"/>
    <property type="evidence" value="ECO:0007669"/>
    <property type="project" value="UniProtKB-KW"/>
</dbReference>
<keyword evidence="12" id="KW-0239">DNA-directed DNA polymerase</keyword>
<dbReference type="PROSITE" id="PS50013">
    <property type="entry name" value="CHROMO_2"/>
    <property type="match status" value="1"/>
</dbReference>
<keyword evidence="4" id="KW-0540">Nuclease</keyword>
<keyword evidence="10" id="KW-0229">DNA integration</keyword>
<dbReference type="SUPFAM" id="SSF53098">
    <property type="entry name" value="Ribonuclease H-like"/>
    <property type="match status" value="1"/>
</dbReference>
<evidence type="ECO:0000259" key="16">
    <source>
        <dbReference type="PROSITE" id="PS50013"/>
    </source>
</evidence>
<dbReference type="InterPro" id="IPR050951">
    <property type="entry name" value="Retrovirus_Pol_polyprotein"/>
</dbReference>
<keyword evidence="2" id="KW-0808">Transferase</keyword>
<dbReference type="OrthoDB" id="16365at2759"/>
<keyword evidence="6" id="KW-0064">Aspartyl protease</keyword>
<dbReference type="InterPro" id="IPR000953">
    <property type="entry name" value="Chromo/chromo_shadow_dom"/>
</dbReference>
<keyword evidence="9" id="KW-0460">Magnesium</keyword>
<keyword evidence="3" id="KW-0548">Nucleotidyltransferase</keyword>
<keyword evidence="8" id="KW-0378">Hydrolase</keyword>
<proteinExistence type="predicted"/>
<dbReference type="InterPro" id="IPR041588">
    <property type="entry name" value="Integrase_H2C2"/>
</dbReference>
<keyword evidence="14" id="KW-0233">DNA recombination</keyword>
<dbReference type="Pfam" id="PF17921">
    <property type="entry name" value="Integrase_H2C2"/>
    <property type="match status" value="1"/>
</dbReference>
<dbReference type="EMBL" id="MDYQ01000081">
    <property type="protein sequence ID" value="PRP83468.1"/>
    <property type="molecule type" value="Genomic_DNA"/>
</dbReference>
<dbReference type="GO" id="GO:0006310">
    <property type="term" value="P:DNA recombination"/>
    <property type="evidence" value="ECO:0007669"/>
    <property type="project" value="UniProtKB-KW"/>
</dbReference>
<keyword evidence="19" id="KW-1185">Reference proteome</keyword>
<dbReference type="FunFam" id="3.30.70.270:FF:000020">
    <property type="entry name" value="Transposon Tf2-6 polyprotein-like Protein"/>
    <property type="match status" value="1"/>
</dbReference>